<feature type="non-terminal residue" evidence="7">
    <location>
        <position position="330"/>
    </location>
</feature>
<dbReference type="InterPro" id="IPR004659">
    <property type="entry name" value="RNase_E/G"/>
</dbReference>
<gene>
    <name evidence="7" type="ORF">METZ01_LOCUS339572</name>
</gene>
<comment type="cofactor">
    <cofactor evidence="1">
        <name>Mg(2+)</name>
        <dbReference type="ChEBI" id="CHEBI:18420"/>
    </cofactor>
</comment>
<evidence type="ECO:0000256" key="4">
    <source>
        <dbReference type="ARBA" id="ARBA00022842"/>
    </source>
</evidence>
<sequence length="330" mass="37700">TNRREIRVALIENNQLAELFIEHRANKGIVGNIYKGKVTKILPGMQVAFVDIGLEKAGFLCVADIDISSISDLEKNLIPKNELESVALNVEEDEEEEKKVAASEQDQPIIPVRHNIPIQNLLKEGQEVIVQVAKNPIGTKGARITTYITLPGRYLVYMPTISHIYVSRRIEDEGEKERLKTLISKIGNSGEGYIIRTAAQNCEQNDFEFDLSFLHRLWSNIQKKVEETPVCNLLYEDLNLIARSMRDLFTKEVNRMVIDSKSEYQNCLEFCKNYLPHNYDKVELYQGSVPIFDHFGMEIEINRALDRKIWLKSGGYISIDQTEALIAIDV</sequence>
<dbReference type="PROSITE" id="PS50126">
    <property type="entry name" value="S1"/>
    <property type="match status" value="1"/>
</dbReference>
<feature type="non-terminal residue" evidence="7">
    <location>
        <position position="1"/>
    </location>
</feature>
<evidence type="ECO:0000256" key="3">
    <source>
        <dbReference type="ARBA" id="ARBA00022801"/>
    </source>
</evidence>
<dbReference type="GO" id="GO:0016787">
    <property type="term" value="F:hydrolase activity"/>
    <property type="evidence" value="ECO:0007669"/>
    <property type="project" value="UniProtKB-KW"/>
</dbReference>
<proteinExistence type="predicted"/>
<organism evidence="7">
    <name type="scientific">marine metagenome</name>
    <dbReference type="NCBI Taxonomy" id="408172"/>
    <lineage>
        <taxon>unclassified sequences</taxon>
        <taxon>metagenomes</taxon>
        <taxon>ecological metagenomes</taxon>
    </lineage>
</organism>
<dbReference type="GO" id="GO:0003723">
    <property type="term" value="F:RNA binding"/>
    <property type="evidence" value="ECO:0007669"/>
    <property type="project" value="UniProtKB-KW"/>
</dbReference>
<dbReference type="InterPro" id="IPR003029">
    <property type="entry name" value="S1_domain"/>
</dbReference>
<dbReference type="SUPFAM" id="SSF50249">
    <property type="entry name" value="Nucleic acid-binding proteins"/>
    <property type="match status" value="1"/>
</dbReference>
<dbReference type="GO" id="GO:0006364">
    <property type="term" value="P:rRNA processing"/>
    <property type="evidence" value="ECO:0007669"/>
    <property type="project" value="TreeGrafter"/>
</dbReference>
<dbReference type="GO" id="GO:0046872">
    <property type="term" value="F:metal ion binding"/>
    <property type="evidence" value="ECO:0007669"/>
    <property type="project" value="UniProtKB-KW"/>
</dbReference>
<evidence type="ECO:0000313" key="7">
    <source>
        <dbReference type="EMBL" id="SVC86718.1"/>
    </source>
</evidence>
<protein>
    <recommendedName>
        <fullName evidence="6">S1 motif domain-containing protein</fullName>
    </recommendedName>
</protein>
<keyword evidence="2" id="KW-0479">Metal-binding</keyword>
<evidence type="ECO:0000256" key="2">
    <source>
        <dbReference type="ARBA" id="ARBA00022723"/>
    </source>
</evidence>
<reference evidence="7" key="1">
    <citation type="submission" date="2018-05" db="EMBL/GenBank/DDBJ databases">
        <authorList>
            <person name="Lanie J.A."/>
            <person name="Ng W.-L."/>
            <person name="Kazmierczak K.M."/>
            <person name="Andrzejewski T.M."/>
            <person name="Davidsen T.M."/>
            <person name="Wayne K.J."/>
            <person name="Tettelin H."/>
            <person name="Glass J.I."/>
            <person name="Rusch D."/>
            <person name="Podicherti R."/>
            <person name="Tsui H.-C.T."/>
            <person name="Winkler M.E."/>
        </authorList>
    </citation>
    <scope>NUCLEOTIDE SEQUENCE</scope>
</reference>
<evidence type="ECO:0000256" key="5">
    <source>
        <dbReference type="ARBA" id="ARBA00022884"/>
    </source>
</evidence>
<dbReference type="PANTHER" id="PTHR30001:SF0">
    <property type="entry name" value="RIBONUCLEASE G"/>
    <property type="match status" value="1"/>
</dbReference>
<name>A0A382QP46_9ZZZZ</name>
<dbReference type="InterPro" id="IPR019307">
    <property type="entry name" value="RNA-bd_AU-1/RNase_E/G"/>
</dbReference>
<dbReference type="GO" id="GO:0005737">
    <property type="term" value="C:cytoplasm"/>
    <property type="evidence" value="ECO:0007669"/>
    <property type="project" value="TreeGrafter"/>
</dbReference>
<keyword evidence="3" id="KW-0378">Hydrolase</keyword>
<dbReference type="EMBL" id="UINC01115582">
    <property type="protein sequence ID" value="SVC86718.1"/>
    <property type="molecule type" value="Genomic_DNA"/>
</dbReference>
<dbReference type="Pfam" id="PF10150">
    <property type="entry name" value="RNase_E_G"/>
    <property type="match status" value="1"/>
</dbReference>
<feature type="domain" description="S1 motif" evidence="6">
    <location>
        <begin position="31"/>
        <end position="105"/>
    </location>
</feature>
<dbReference type="PANTHER" id="PTHR30001">
    <property type="entry name" value="RIBONUCLEASE"/>
    <property type="match status" value="1"/>
</dbReference>
<keyword evidence="4" id="KW-0460">Magnesium</keyword>
<accession>A0A382QP46</accession>
<keyword evidence="5" id="KW-0694">RNA-binding</keyword>
<dbReference type="CDD" id="cd04453">
    <property type="entry name" value="S1_RNase_E"/>
    <property type="match status" value="1"/>
</dbReference>
<evidence type="ECO:0000256" key="1">
    <source>
        <dbReference type="ARBA" id="ARBA00001946"/>
    </source>
</evidence>
<evidence type="ECO:0000259" key="6">
    <source>
        <dbReference type="PROSITE" id="PS50126"/>
    </source>
</evidence>
<dbReference type="GO" id="GO:0004540">
    <property type="term" value="F:RNA nuclease activity"/>
    <property type="evidence" value="ECO:0007669"/>
    <property type="project" value="InterPro"/>
</dbReference>
<dbReference type="Gene3D" id="2.40.50.140">
    <property type="entry name" value="Nucleic acid-binding proteins"/>
    <property type="match status" value="1"/>
</dbReference>
<dbReference type="InterPro" id="IPR012340">
    <property type="entry name" value="NA-bd_OB-fold"/>
</dbReference>
<dbReference type="AlphaFoldDB" id="A0A382QP46"/>